<dbReference type="Proteomes" id="UP001064048">
    <property type="component" value="Chromosome 16"/>
</dbReference>
<protein>
    <submittedName>
        <fullName evidence="1">Uncharacterized protein</fullName>
    </submittedName>
</protein>
<organism evidence="1 2">
    <name type="scientific">Choristoneura fumiferana</name>
    <name type="common">Spruce budworm moth</name>
    <name type="synonym">Archips fumiferana</name>
    <dbReference type="NCBI Taxonomy" id="7141"/>
    <lineage>
        <taxon>Eukaryota</taxon>
        <taxon>Metazoa</taxon>
        <taxon>Ecdysozoa</taxon>
        <taxon>Arthropoda</taxon>
        <taxon>Hexapoda</taxon>
        <taxon>Insecta</taxon>
        <taxon>Pterygota</taxon>
        <taxon>Neoptera</taxon>
        <taxon>Endopterygota</taxon>
        <taxon>Lepidoptera</taxon>
        <taxon>Glossata</taxon>
        <taxon>Ditrysia</taxon>
        <taxon>Tortricoidea</taxon>
        <taxon>Tortricidae</taxon>
        <taxon>Tortricinae</taxon>
        <taxon>Choristoneura</taxon>
    </lineage>
</organism>
<reference evidence="1 2" key="1">
    <citation type="journal article" date="2022" name="Genome Biol. Evol.">
        <title>The Spruce Budworm Genome: Reconstructing the Evolutionary History of Antifreeze Proteins.</title>
        <authorList>
            <person name="Beliveau C."/>
            <person name="Gagne P."/>
            <person name="Picq S."/>
            <person name="Vernygora O."/>
            <person name="Keeling C.I."/>
            <person name="Pinkney K."/>
            <person name="Doucet D."/>
            <person name="Wen F."/>
            <person name="Johnston J.S."/>
            <person name="Maaroufi H."/>
            <person name="Boyle B."/>
            <person name="Laroche J."/>
            <person name="Dewar K."/>
            <person name="Juretic N."/>
            <person name="Blackburn G."/>
            <person name="Nisole A."/>
            <person name="Brunet B."/>
            <person name="Brandao M."/>
            <person name="Lumley L."/>
            <person name="Duan J."/>
            <person name="Quan G."/>
            <person name="Lucarotti C.J."/>
            <person name="Roe A.D."/>
            <person name="Sperling F.A.H."/>
            <person name="Levesque R.C."/>
            <person name="Cusson M."/>
        </authorList>
    </citation>
    <scope>NUCLEOTIDE SEQUENCE [LARGE SCALE GENOMIC DNA]</scope>
    <source>
        <strain evidence="1">Glfc:IPQL:Cfum</strain>
    </source>
</reference>
<proteinExistence type="predicted"/>
<evidence type="ECO:0000313" key="2">
    <source>
        <dbReference type="Proteomes" id="UP001064048"/>
    </source>
</evidence>
<dbReference type="EMBL" id="CM046116">
    <property type="protein sequence ID" value="KAI8421650.1"/>
    <property type="molecule type" value="Genomic_DNA"/>
</dbReference>
<accession>A0ACC0JCA7</accession>
<sequence>MRKEFQLRNFMNGVIFNSDLHVEGEILMSIANRTQPRTSYITIDIEEVESNITYSWSGTNYNNDDYILIGPERIAIRPQTAE</sequence>
<name>A0ACC0JCA7_CHOFU</name>
<keyword evidence="2" id="KW-1185">Reference proteome</keyword>
<evidence type="ECO:0000313" key="1">
    <source>
        <dbReference type="EMBL" id="KAI8421650.1"/>
    </source>
</evidence>
<gene>
    <name evidence="1" type="ORF">MSG28_009642</name>
</gene>
<comment type="caution">
    <text evidence="1">The sequence shown here is derived from an EMBL/GenBank/DDBJ whole genome shotgun (WGS) entry which is preliminary data.</text>
</comment>